<accession>A0A5R8M5J0</accession>
<keyword evidence="2" id="KW-0812">Transmembrane</keyword>
<dbReference type="RefSeq" id="WP_138258035.1">
    <property type="nucleotide sequence ID" value="NZ_VBUK01000004.1"/>
</dbReference>
<proteinExistence type="predicted"/>
<keyword evidence="4" id="KW-1185">Reference proteome</keyword>
<protein>
    <submittedName>
        <fullName evidence="3">Uncharacterized protein</fullName>
    </submittedName>
</protein>
<dbReference type="EMBL" id="VBUK01000004">
    <property type="protein sequence ID" value="TLF44826.1"/>
    <property type="molecule type" value="Genomic_DNA"/>
</dbReference>
<evidence type="ECO:0000313" key="3">
    <source>
        <dbReference type="EMBL" id="TLF44826.1"/>
    </source>
</evidence>
<feature type="transmembrane region" description="Helical" evidence="2">
    <location>
        <begin position="208"/>
        <end position="233"/>
    </location>
</feature>
<evidence type="ECO:0000256" key="1">
    <source>
        <dbReference type="SAM" id="MobiDB-lite"/>
    </source>
</evidence>
<dbReference type="AlphaFoldDB" id="A0A5R8M5J0"/>
<feature type="transmembrane region" description="Helical" evidence="2">
    <location>
        <begin position="239"/>
        <end position="262"/>
    </location>
</feature>
<evidence type="ECO:0000256" key="2">
    <source>
        <dbReference type="SAM" id="Phobius"/>
    </source>
</evidence>
<keyword evidence="2" id="KW-1133">Transmembrane helix</keyword>
<sequence length="552" mass="62287">MGYKTLTFPRSVDQRTYVQGVFIGKYYGVQNFEVPLSKSELYNIHIYEGEIDNFKNDREHPEIINETVYDAIISETQLTQKSFENVIVKLNDPIGNFDSVQLAIRGPKLEAVQIFDVVKDGNKTFGTITCLVSGYISETQTKYDEMQVETCNNCNQIKEECHCKEFTPIRYEDEDEEIDPPPINQDPNKDSIWNSIYKTFNKENRSKLWYELQTSGLGCLGALAILLGLFFLFSIGLPGILIGILFVLLYVTGALAGLFSPLPYPWRQIIYAVLGILILGLLLRIFKEPWNNYQLNSKPLKTSSSGRDHPKILNADPINQTNRSENERISNTDIDDTNFPVNLDTLGKEIEYGNENSVDSSEGQLKQTITLYNENGEILASKRGPTVNNVANLHTDTMFNNAITNSKAHTMEVSPTSISNSDSKSETLTELPISNVNDDESTKQANLSTEKYQANKSEPTTEQLNSTNTTLDTINSQTTITREKLIKIPQVMSSIEFYEGDIFVCKEDDGKNYHLSQKCIALENCTSTIYMMNIPVAEREGRSLCELEKSDN</sequence>
<feature type="region of interest" description="Disordered" evidence="1">
    <location>
        <begin position="300"/>
        <end position="334"/>
    </location>
</feature>
<name>A0A5R8M5J0_9FLAO</name>
<comment type="caution">
    <text evidence="3">The sequence shown here is derived from an EMBL/GenBank/DDBJ whole genome shotgun (WGS) entry which is preliminary data.</text>
</comment>
<dbReference type="Proteomes" id="UP000308382">
    <property type="component" value="Unassembled WGS sequence"/>
</dbReference>
<dbReference type="OrthoDB" id="885042at2"/>
<evidence type="ECO:0000313" key="4">
    <source>
        <dbReference type="Proteomes" id="UP000308382"/>
    </source>
</evidence>
<gene>
    <name evidence="3" type="ORF">FEK29_08655</name>
</gene>
<reference evidence="3 4" key="1">
    <citation type="journal article" date="2017" name="Int. J. Syst. Evol. Microbiol.">
        <title>Maripseudobacter aurantiacus gen. nov., sp. nov., a novel member of the family Flavobacteriaceae isolated from a sedimentation basin.</title>
        <authorList>
            <person name="Chen C."/>
            <person name="Su Y."/>
            <person name="Tao T."/>
            <person name="Fu G."/>
            <person name="Zhang C."/>
            <person name="Sun C."/>
            <person name="Zhang X."/>
            <person name="Wu M."/>
        </authorList>
    </citation>
    <scope>NUCLEOTIDE SEQUENCE [LARGE SCALE GENOMIC DNA]</scope>
    <source>
        <strain evidence="4">CDA4</strain>
    </source>
</reference>
<feature type="transmembrane region" description="Helical" evidence="2">
    <location>
        <begin position="269"/>
        <end position="286"/>
    </location>
</feature>
<organism evidence="3 4">
    <name type="scientific">Maribacter aurantiacus</name>
    <dbReference type="NCBI Taxonomy" id="1882343"/>
    <lineage>
        <taxon>Bacteria</taxon>
        <taxon>Pseudomonadati</taxon>
        <taxon>Bacteroidota</taxon>
        <taxon>Flavobacteriia</taxon>
        <taxon>Flavobacteriales</taxon>
        <taxon>Flavobacteriaceae</taxon>
        <taxon>Maribacter</taxon>
    </lineage>
</organism>
<keyword evidence="2" id="KW-0472">Membrane</keyword>